<accession>A0A4Z0HE35</accession>
<name>A0A4Z0HE35_9ACTN</name>
<keyword evidence="1 6" id="KW-0963">Cytoplasm</keyword>
<sequence length="407" mass="42019">MAQSKSFTGRDLGIDLGTANTLVYARGKGVVLNEPSVVAVNAIDGRVLSVGAEAKETIGRTPSNIVAVRPLRDGVIADFEIAERMLRHFIRKVTGGRPLSRPRVVVCVPSGITGVERRAVIEAAQLAGARQVHLVEEPMAAAIGAGLPVSEPTGCMVVDVGGGTAEVAVISLGGIVTACSVRTAGDAMDAAITAFVKKRYAMAIGERTAEEIKMSIGSAAPGGHWTAHSLAQQAASRHVTLPDADVPGAAAGVIAEADGDGGAELAQDGDAERTQGLLPPQRCTVRGRDQASGLPKILELTAEEVRQALTEPVEAIVAAVRSTLDETPPELAGDIMDRGIVLTGGGALLRGLDLRLSRELDIPVVIADDPLNCVAVGTGRCVEDFDALKTILDAKPRLTGPGAMARI</sequence>
<dbReference type="HAMAP" id="MF_02207">
    <property type="entry name" value="MreB"/>
    <property type="match status" value="1"/>
</dbReference>
<dbReference type="PANTHER" id="PTHR42749:SF1">
    <property type="entry name" value="CELL SHAPE-DETERMINING PROTEIN MREB"/>
    <property type="match status" value="1"/>
</dbReference>
<keyword evidence="4 6" id="KW-0133">Cell shape</keyword>
<evidence type="ECO:0000256" key="5">
    <source>
        <dbReference type="ARBA" id="ARBA00023458"/>
    </source>
</evidence>
<dbReference type="NCBIfam" id="NF010539">
    <property type="entry name" value="PRK13927.1"/>
    <property type="match status" value="1"/>
</dbReference>
<evidence type="ECO:0000256" key="6">
    <source>
        <dbReference type="HAMAP-Rule" id="MF_02207"/>
    </source>
</evidence>
<protein>
    <recommendedName>
        <fullName evidence="6">Cell shape-determining protein MreB</fullName>
    </recommendedName>
</protein>
<dbReference type="Pfam" id="PF06723">
    <property type="entry name" value="MreB_Mbl"/>
    <property type="match status" value="2"/>
</dbReference>
<evidence type="ECO:0000256" key="3">
    <source>
        <dbReference type="ARBA" id="ARBA00022840"/>
    </source>
</evidence>
<dbReference type="GO" id="GO:0005524">
    <property type="term" value="F:ATP binding"/>
    <property type="evidence" value="ECO:0007669"/>
    <property type="project" value="UniProtKB-KW"/>
</dbReference>
<comment type="similarity">
    <text evidence="5 6">Belongs to the FtsA/MreB family.</text>
</comment>
<comment type="subcellular location">
    <subcellularLocation>
        <location evidence="6">Cytoplasm</location>
    </subcellularLocation>
    <text evidence="6">Membrane-associated.</text>
</comment>
<dbReference type="GO" id="GO:0008360">
    <property type="term" value="P:regulation of cell shape"/>
    <property type="evidence" value="ECO:0007669"/>
    <property type="project" value="UniProtKB-UniRule"/>
</dbReference>
<dbReference type="InterPro" id="IPR004753">
    <property type="entry name" value="MreB"/>
</dbReference>
<dbReference type="EMBL" id="SRID01000027">
    <property type="protein sequence ID" value="TGB16548.1"/>
    <property type="molecule type" value="Genomic_DNA"/>
</dbReference>
<evidence type="ECO:0000256" key="2">
    <source>
        <dbReference type="ARBA" id="ARBA00022741"/>
    </source>
</evidence>
<feature type="binding site" evidence="6">
    <location>
        <begin position="162"/>
        <end position="164"/>
    </location>
    <ligand>
        <name>ATP</name>
        <dbReference type="ChEBI" id="CHEBI:30616"/>
    </ligand>
</feature>
<dbReference type="CDD" id="cd10225">
    <property type="entry name" value="ASKHA_NBD_MreB-like"/>
    <property type="match status" value="1"/>
</dbReference>
<dbReference type="InterPro" id="IPR043129">
    <property type="entry name" value="ATPase_NBD"/>
</dbReference>
<comment type="subunit">
    <text evidence="6">Forms polymers.</text>
</comment>
<keyword evidence="2 6" id="KW-0547">Nucleotide-binding</keyword>
<dbReference type="Gene3D" id="3.30.420.40">
    <property type="match status" value="3"/>
</dbReference>
<dbReference type="PRINTS" id="PR01652">
    <property type="entry name" value="SHAPEPROTEIN"/>
</dbReference>
<organism evidence="7 8">
    <name type="scientific">Streptomyces palmae</name>
    <dbReference type="NCBI Taxonomy" id="1701085"/>
    <lineage>
        <taxon>Bacteria</taxon>
        <taxon>Bacillati</taxon>
        <taxon>Actinomycetota</taxon>
        <taxon>Actinomycetes</taxon>
        <taxon>Kitasatosporales</taxon>
        <taxon>Streptomycetaceae</taxon>
        <taxon>Streptomyces</taxon>
    </lineage>
</organism>
<evidence type="ECO:0000313" key="7">
    <source>
        <dbReference type="EMBL" id="TGB16548.1"/>
    </source>
</evidence>
<evidence type="ECO:0000313" key="8">
    <source>
        <dbReference type="Proteomes" id="UP000297948"/>
    </source>
</evidence>
<keyword evidence="3 6" id="KW-0067">ATP-binding</keyword>
<gene>
    <name evidence="6" type="primary">mreB</name>
    <name evidence="7" type="ORF">E4099_05110</name>
</gene>
<comment type="caution">
    <text evidence="7">The sequence shown here is derived from an EMBL/GenBank/DDBJ whole genome shotgun (WGS) entry which is preliminary data.</text>
</comment>
<dbReference type="GO" id="GO:0005737">
    <property type="term" value="C:cytoplasm"/>
    <property type="evidence" value="ECO:0007669"/>
    <property type="project" value="UniProtKB-SubCell"/>
</dbReference>
<dbReference type="OrthoDB" id="9768127at2"/>
<comment type="function">
    <text evidence="6">Forms membrane-associated dynamic filaments that are essential for cell shape determination. Acts by regulating cell wall synthesis and cell elongation, and thus cell shape. A feedback loop between cell geometry and MreB localization may maintain elongated cell shape by targeting cell wall growth to regions of negative cell wall curvature.</text>
</comment>
<dbReference type="InterPro" id="IPR056546">
    <property type="entry name" value="MreB_MamK-like"/>
</dbReference>
<dbReference type="Proteomes" id="UP000297948">
    <property type="component" value="Unassembled WGS sequence"/>
</dbReference>
<evidence type="ECO:0000256" key="4">
    <source>
        <dbReference type="ARBA" id="ARBA00022960"/>
    </source>
</evidence>
<dbReference type="SUPFAM" id="SSF53067">
    <property type="entry name" value="Actin-like ATPase domain"/>
    <property type="match status" value="2"/>
</dbReference>
<feature type="binding site" evidence="6">
    <location>
        <begin position="210"/>
        <end position="213"/>
    </location>
    <ligand>
        <name>ATP</name>
        <dbReference type="ChEBI" id="CHEBI:30616"/>
    </ligand>
</feature>
<dbReference type="PANTHER" id="PTHR42749">
    <property type="entry name" value="CELL SHAPE-DETERMINING PROTEIN MREB"/>
    <property type="match status" value="1"/>
</dbReference>
<dbReference type="GO" id="GO:0000902">
    <property type="term" value="P:cell morphogenesis"/>
    <property type="evidence" value="ECO:0007669"/>
    <property type="project" value="InterPro"/>
</dbReference>
<feature type="binding site" evidence="6">
    <location>
        <begin position="18"/>
        <end position="20"/>
    </location>
    <ligand>
        <name>ATP</name>
        <dbReference type="ChEBI" id="CHEBI:30616"/>
    </ligand>
</feature>
<dbReference type="RefSeq" id="WP_135337727.1">
    <property type="nucleotide sequence ID" value="NZ_JBHLTX010000036.1"/>
</dbReference>
<keyword evidence="8" id="KW-1185">Reference proteome</keyword>
<feature type="binding site" evidence="6">
    <location>
        <begin position="345"/>
        <end position="348"/>
    </location>
    <ligand>
        <name>ATP</name>
        <dbReference type="ChEBI" id="CHEBI:30616"/>
    </ligand>
</feature>
<evidence type="ECO:0000256" key="1">
    <source>
        <dbReference type="ARBA" id="ARBA00022490"/>
    </source>
</evidence>
<proteinExistence type="inferred from homology"/>
<reference evidence="7 8" key="1">
    <citation type="submission" date="2019-03" db="EMBL/GenBank/DDBJ databases">
        <authorList>
            <person name="Gonzalez-Pimentel J.L."/>
        </authorList>
    </citation>
    <scope>NUCLEOTIDE SEQUENCE [LARGE SCALE GENOMIC DNA]</scope>
    <source>
        <strain evidence="7 8">JCM 31289</strain>
    </source>
</reference>
<dbReference type="AlphaFoldDB" id="A0A4Z0HE35"/>